<dbReference type="InterPro" id="IPR037143">
    <property type="entry name" value="4-PPantetheinyl_Trfase_dom_sf"/>
</dbReference>
<dbReference type="GO" id="GO:0019878">
    <property type="term" value="P:lysine biosynthetic process via aminoadipic acid"/>
    <property type="evidence" value="ECO:0007669"/>
    <property type="project" value="TreeGrafter"/>
</dbReference>
<evidence type="ECO:0000313" key="5">
    <source>
        <dbReference type="Proteomes" id="UP000260812"/>
    </source>
</evidence>
<dbReference type="PANTHER" id="PTHR12215:SF10">
    <property type="entry name" value="L-AMINOADIPATE-SEMIALDEHYDE DEHYDROGENASE-PHOSPHOPANTETHEINYL TRANSFERASE"/>
    <property type="match status" value="1"/>
</dbReference>
<reference evidence="4" key="1">
    <citation type="submission" date="2018-08" db="EMBL/GenBank/DDBJ databases">
        <title>A genome reference for cultivated species of the human gut microbiota.</title>
        <authorList>
            <person name="Zou Y."/>
            <person name="Xue W."/>
            <person name="Luo G."/>
        </authorList>
    </citation>
    <scope>NUCLEOTIDE SEQUENCE [LARGE SCALE GENOMIC DNA]</scope>
    <source>
        <strain evidence="4">TF05-5AC</strain>
    </source>
</reference>
<comment type="caution">
    <text evidence="4">The sequence shown here is derived from an EMBL/GenBank/DDBJ whole genome shotgun (WGS) entry which is preliminary data.</text>
</comment>
<accession>A0A3E3HWC7</accession>
<feature type="domain" description="4'-phosphopantetheinyl transferase" evidence="3">
    <location>
        <begin position="116"/>
        <end position="193"/>
    </location>
</feature>
<dbReference type="Proteomes" id="UP000260812">
    <property type="component" value="Unassembled WGS sequence"/>
</dbReference>
<dbReference type="GO" id="GO:0000287">
    <property type="term" value="F:magnesium ion binding"/>
    <property type="evidence" value="ECO:0007669"/>
    <property type="project" value="InterPro"/>
</dbReference>
<evidence type="ECO:0000256" key="1">
    <source>
        <dbReference type="ARBA" id="ARBA00010990"/>
    </source>
</evidence>
<protein>
    <recommendedName>
        <fullName evidence="3">4'-phosphopantetheinyl transferase domain-containing protein</fullName>
    </recommendedName>
</protein>
<dbReference type="SUPFAM" id="SSF56214">
    <property type="entry name" value="4'-phosphopantetheinyl transferase"/>
    <property type="match status" value="2"/>
</dbReference>
<dbReference type="GO" id="GO:0005829">
    <property type="term" value="C:cytosol"/>
    <property type="evidence" value="ECO:0007669"/>
    <property type="project" value="TreeGrafter"/>
</dbReference>
<evidence type="ECO:0000313" key="4">
    <source>
        <dbReference type="EMBL" id="RGE56102.1"/>
    </source>
</evidence>
<sequence length="222" mass="24871">METQKGEIVLYIYHIKGNKNENKNENGASGKIPAEDTPKQQAKLLSSALLARAATHYLTQHSPACLSFAPGQPPAPSWRTQKGSHGKPYFPDCPWLHFSISHSGEYWACAMAPTEVGLDLQLHTKGRKERISSRFFHPQENEYLRRCAYRDFFDIWAAKESYVKYTGQGIDENFASFTAAAPTAPAAEINGAQLKSIPFHPDYSLSLCAPRIDNVIIHYETQ</sequence>
<evidence type="ECO:0000259" key="3">
    <source>
        <dbReference type="Pfam" id="PF01648"/>
    </source>
</evidence>
<dbReference type="GeneID" id="97990222"/>
<dbReference type="AlphaFoldDB" id="A0A3E3HWC7"/>
<dbReference type="Pfam" id="PF01648">
    <property type="entry name" value="ACPS"/>
    <property type="match status" value="1"/>
</dbReference>
<gene>
    <name evidence="4" type="ORF">DXC51_26040</name>
</gene>
<dbReference type="EMBL" id="QVLV01000030">
    <property type="protein sequence ID" value="RGE56102.1"/>
    <property type="molecule type" value="Genomic_DNA"/>
</dbReference>
<organism evidence="4 5">
    <name type="scientific">Eisenbergiella massiliensis</name>
    <dbReference type="NCBI Taxonomy" id="1720294"/>
    <lineage>
        <taxon>Bacteria</taxon>
        <taxon>Bacillati</taxon>
        <taxon>Bacillota</taxon>
        <taxon>Clostridia</taxon>
        <taxon>Lachnospirales</taxon>
        <taxon>Lachnospiraceae</taxon>
        <taxon>Eisenbergiella</taxon>
    </lineage>
</organism>
<dbReference type="InterPro" id="IPR008278">
    <property type="entry name" value="4-PPantetheinyl_Trfase_dom"/>
</dbReference>
<comment type="similarity">
    <text evidence="1">Belongs to the P-Pant transferase superfamily. Gsp/Sfp/HetI/AcpT family.</text>
</comment>
<keyword evidence="5" id="KW-1185">Reference proteome</keyword>
<evidence type="ECO:0000256" key="2">
    <source>
        <dbReference type="ARBA" id="ARBA00022679"/>
    </source>
</evidence>
<proteinExistence type="inferred from homology"/>
<dbReference type="PANTHER" id="PTHR12215">
    <property type="entry name" value="PHOSPHOPANTETHEINE TRANSFERASE"/>
    <property type="match status" value="1"/>
</dbReference>
<dbReference type="RefSeq" id="WP_021636828.1">
    <property type="nucleotide sequence ID" value="NZ_CANNOQ010000018.1"/>
</dbReference>
<dbReference type="GO" id="GO:0008897">
    <property type="term" value="F:holo-[acyl-carrier-protein] synthase activity"/>
    <property type="evidence" value="ECO:0007669"/>
    <property type="project" value="InterPro"/>
</dbReference>
<dbReference type="InterPro" id="IPR050559">
    <property type="entry name" value="P-Pant_transferase_sf"/>
</dbReference>
<name>A0A3E3HWC7_9FIRM</name>
<keyword evidence="2" id="KW-0808">Transferase</keyword>
<dbReference type="Gene3D" id="3.90.470.20">
    <property type="entry name" value="4'-phosphopantetheinyl transferase domain"/>
    <property type="match status" value="1"/>
</dbReference>